<evidence type="ECO:0000313" key="3">
    <source>
        <dbReference type="Proteomes" id="UP001213646"/>
    </source>
</evidence>
<dbReference type="Proteomes" id="UP001213646">
    <property type="component" value="Unassembled WGS sequence"/>
</dbReference>
<dbReference type="AlphaFoldDB" id="A0AAW6HYI6"/>
<dbReference type="Gene3D" id="2.60.40.1080">
    <property type="match status" value="1"/>
</dbReference>
<dbReference type="PROSITE" id="PS51257">
    <property type="entry name" value="PROKAR_LIPOPROTEIN"/>
    <property type="match status" value="1"/>
</dbReference>
<reference evidence="2" key="1">
    <citation type="submission" date="2023-01" db="EMBL/GenBank/DDBJ databases">
        <title>Exploring GABA producing Bacteroides strains toward improving mental health.</title>
        <authorList>
            <person name="Yousuf B."/>
            <person name="Bouhlel N.E."/>
            <person name="Mottawea W."/>
            <person name="Hammami R."/>
        </authorList>
    </citation>
    <scope>NUCLEOTIDE SEQUENCE</scope>
    <source>
        <strain evidence="2">UO.H1047</strain>
    </source>
</reference>
<feature type="signal peptide" evidence="1">
    <location>
        <begin position="1"/>
        <end position="24"/>
    </location>
</feature>
<keyword evidence="1" id="KW-0732">Signal</keyword>
<organism evidence="2 3">
    <name type="scientific">Parabacteroides johnsonii</name>
    <dbReference type="NCBI Taxonomy" id="387661"/>
    <lineage>
        <taxon>Bacteria</taxon>
        <taxon>Pseudomonadati</taxon>
        <taxon>Bacteroidota</taxon>
        <taxon>Bacteroidia</taxon>
        <taxon>Bacteroidales</taxon>
        <taxon>Tannerellaceae</taxon>
        <taxon>Parabacteroides</taxon>
    </lineage>
</organism>
<feature type="chain" id="PRO_5043778652" evidence="1">
    <location>
        <begin position="25"/>
        <end position="261"/>
    </location>
</feature>
<evidence type="ECO:0000256" key="1">
    <source>
        <dbReference type="SAM" id="SignalP"/>
    </source>
</evidence>
<dbReference type="EMBL" id="JAQPYX010000015">
    <property type="protein sequence ID" value="MDC7148128.1"/>
    <property type="molecule type" value="Genomic_DNA"/>
</dbReference>
<protein>
    <submittedName>
        <fullName evidence="2">Ig-like domain-containing protein</fullName>
    </submittedName>
</protein>
<evidence type="ECO:0000313" key="2">
    <source>
        <dbReference type="EMBL" id="MDC7148128.1"/>
    </source>
</evidence>
<dbReference type="RefSeq" id="WP_195486165.1">
    <property type="nucleotide sequence ID" value="NZ_CAKXGU010000106.1"/>
</dbReference>
<accession>A0AAW6HYI6</accession>
<comment type="caution">
    <text evidence="2">The sequence shown here is derived from an EMBL/GenBank/DDBJ whole genome shotgun (WGS) entry which is preliminary data.</text>
</comment>
<name>A0AAW6HYI6_9BACT</name>
<sequence length="261" mass="29218">MHLKNIYFVNLWLVFCLLFTTACNDDDNIYFTQDEIIGDINSGKQIALENNTLVVYTNNMATSVNVQGAKGKIHATSSDENIVLVTSSNEGKATVLVEALNIGNAQITVTDAGGNSATFTVEAKDGEELWEKRIYTLRGKRQCLIKGVTPSDSAQIAAEAIGKVPEAKWVIKKRSYPFAESLQRMYVYDEENQLLVQGILEIEKSASNQPSYSIYSDKHELLMNYTMPISGYFVKDLTDEYRNIYPEVTEVLVYLPFAPIL</sequence>
<proteinExistence type="predicted"/>
<gene>
    <name evidence="2" type="ORF">PQG89_01615</name>
</gene>